<protein>
    <submittedName>
        <fullName evidence="1">Uncharacterized protein</fullName>
    </submittedName>
</protein>
<accession>A0AAN8XBJ5</accession>
<evidence type="ECO:0000313" key="1">
    <source>
        <dbReference type="EMBL" id="KAK7077443.1"/>
    </source>
</evidence>
<dbReference type="Proteomes" id="UP001381693">
    <property type="component" value="Unassembled WGS sequence"/>
</dbReference>
<evidence type="ECO:0000313" key="2">
    <source>
        <dbReference type="Proteomes" id="UP001381693"/>
    </source>
</evidence>
<dbReference type="EMBL" id="JAXCGZ010008822">
    <property type="protein sequence ID" value="KAK7077443.1"/>
    <property type="molecule type" value="Genomic_DNA"/>
</dbReference>
<feature type="non-terminal residue" evidence="1">
    <location>
        <position position="1"/>
    </location>
</feature>
<reference evidence="1 2" key="1">
    <citation type="submission" date="2023-11" db="EMBL/GenBank/DDBJ databases">
        <title>Halocaridina rubra genome assembly.</title>
        <authorList>
            <person name="Smith C."/>
        </authorList>
    </citation>
    <scope>NUCLEOTIDE SEQUENCE [LARGE SCALE GENOMIC DNA]</scope>
    <source>
        <strain evidence="1">EP-1</strain>
        <tissue evidence="1">Whole</tissue>
    </source>
</reference>
<proteinExistence type="predicted"/>
<name>A0AAN8XBJ5_HALRR</name>
<sequence>LKTISMWPLPSPSQTIALLSSIEDMLYGLPRGSNSEPETIASFKNLYQHGTVSIFSGSVSYKRDKLCASSPLICVIDPPPPGRARKLPSSIKVRA</sequence>
<keyword evidence="2" id="KW-1185">Reference proteome</keyword>
<organism evidence="1 2">
    <name type="scientific">Halocaridina rubra</name>
    <name type="common">Hawaiian red shrimp</name>
    <dbReference type="NCBI Taxonomy" id="373956"/>
    <lineage>
        <taxon>Eukaryota</taxon>
        <taxon>Metazoa</taxon>
        <taxon>Ecdysozoa</taxon>
        <taxon>Arthropoda</taxon>
        <taxon>Crustacea</taxon>
        <taxon>Multicrustacea</taxon>
        <taxon>Malacostraca</taxon>
        <taxon>Eumalacostraca</taxon>
        <taxon>Eucarida</taxon>
        <taxon>Decapoda</taxon>
        <taxon>Pleocyemata</taxon>
        <taxon>Caridea</taxon>
        <taxon>Atyoidea</taxon>
        <taxon>Atyidae</taxon>
        <taxon>Halocaridina</taxon>
    </lineage>
</organism>
<gene>
    <name evidence="1" type="ORF">SK128_023424</name>
</gene>
<dbReference type="AlphaFoldDB" id="A0AAN8XBJ5"/>
<comment type="caution">
    <text evidence="1">The sequence shown here is derived from an EMBL/GenBank/DDBJ whole genome shotgun (WGS) entry which is preliminary data.</text>
</comment>